<dbReference type="VEuPathDB" id="FungiDB:PPTG_11808"/>
<organism evidence="1 2">
    <name type="scientific">Phytophthora nicotianae (strain INRA-310)</name>
    <name type="common">Phytophthora parasitica</name>
    <dbReference type="NCBI Taxonomy" id="761204"/>
    <lineage>
        <taxon>Eukaryota</taxon>
        <taxon>Sar</taxon>
        <taxon>Stramenopiles</taxon>
        <taxon>Oomycota</taxon>
        <taxon>Peronosporomycetes</taxon>
        <taxon>Peronosporales</taxon>
        <taxon>Peronosporaceae</taxon>
        <taxon>Phytophthora</taxon>
    </lineage>
</organism>
<evidence type="ECO:0000313" key="1">
    <source>
        <dbReference type="EMBL" id="ETN09402.1"/>
    </source>
</evidence>
<dbReference type="GeneID" id="20181323"/>
<gene>
    <name evidence="1" type="ORF">PPTG_11808</name>
</gene>
<dbReference type="OrthoDB" id="159685at2759"/>
<dbReference type="EMBL" id="KI669585">
    <property type="protein sequence ID" value="ETN09402.1"/>
    <property type="molecule type" value="Genomic_DNA"/>
</dbReference>
<evidence type="ECO:0000313" key="2">
    <source>
        <dbReference type="Proteomes" id="UP000018817"/>
    </source>
</evidence>
<dbReference type="RefSeq" id="XP_008905235.1">
    <property type="nucleotide sequence ID" value="XM_008906987.1"/>
</dbReference>
<reference evidence="2" key="1">
    <citation type="submission" date="2011-12" db="EMBL/GenBank/DDBJ databases">
        <authorList>
            <consortium name="The Broad Institute Genome Sequencing Platform"/>
            <person name="Russ C."/>
            <person name="Tyler B."/>
            <person name="Panabieres F."/>
            <person name="Shan W."/>
            <person name="Tripathy S."/>
            <person name="Grunwald N."/>
            <person name="Machado M."/>
            <person name="Young S.K."/>
            <person name="Zeng Q."/>
            <person name="Gargeya S."/>
            <person name="Fitzgerald M."/>
            <person name="Haas B."/>
            <person name="Abouelleil A."/>
            <person name="Alvarado L."/>
            <person name="Arachchi H.M."/>
            <person name="Berlin A."/>
            <person name="Chapman S.B."/>
            <person name="Gearin G."/>
            <person name="Goldberg J."/>
            <person name="Griggs A."/>
            <person name="Gujja S."/>
            <person name="Hansen M."/>
            <person name="Heiman D."/>
            <person name="Howarth C."/>
            <person name="Larimer J."/>
            <person name="Lui A."/>
            <person name="MacDonald P.J.P."/>
            <person name="McCowen C."/>
            <person name="Montmayeur A."/>
            <person name="Murphy C."/>
            <person name="Neiman D."/>
            <person name="Pearson M."/>
            <person name="Priest M."/>
            <person name="Roberts A."/>
            <person name="Saif S."/>
            <person name="Shea T."/>
            <person name="Sisk P."/>
            <person name="Stolte C."/>
            <person name="Sykes S."/>
            <person name="Wortman J."/>
            <person name="Nusbaum C."/>
            <person name="Birren B."/>
        </authorList>
    </citation>
    <scope>NUCLEOTIDE SEQUENCE [LARGE SCALE GENOMIC DNA]</scope>
    <source>
        <strain evidence="2">INRA-310</strain>
    </source>
</reference>
<accession>W2Q8B9</accession>
<dbReference type="Proteomes" id="UP000018817">
    <property type="component" value="Unassembled WGS sequence"/>
</dbReference>
<dbReference type="AlphaFoldDB" id="W2Q8B9"/>
<sequence>MSNSNSTPSGSRVVVIDQSTDRFPFCVVWSPIPVIRVIHDFEVPTRSAEITFVRHDTCNWMLPPIKLLAGMKPWPKPQKPTPSMNAIARYLLTGGIVAATMQIITGPIADWNARREGAEALKLAMQPRKTEDEE</sequence>
<proteinExistence type="predicted"/>
<name>W2Q8B9_PHYN3</name>
<protein>
    <submittedName>
        <fullName evidence="1">Uncharacterized protein</fullName>
    </submittedName>
</protein>
<reference evidence="1 2" key="2">
    <citation type="submission" date="2013-11" db="EMBL/GenBank/DDBJ databases">
        <title>The Genome Sequence of Phytophthora parasitica INRA-310.</title>
        <authorList>
            <consortium name="The Broad Institute Genomics Platform"/>
            <person name="Russ C."/>
            <person name="Tyler B."/>
            <person name="Panabieres F."/>
            <person name="Shan W."/>
            <person name="Tripathy S."/>
            <person name="Grunwald N."/>
            <person name="Machado M."/>
            <person name="Johnson C.S."/>
            <person name="Arredondo F."/>
            <person name="Hong C."/>
            <person name="Coffey M."/>
            <person name="Young S.K."/>
            <person name="Zeng Q."/>
            <person name="Gargeya S."/>
            <person name="Fitzgerald M."/>
            <person name="Abouelleil A."/>
            <person name="Alvarado L."/>
            <person name="Chapman S.B."/>
            <person name="Gainer-Dewar J."/>
            <person name="Goldberg J."/>
            <person name="Griggs A."/>
            <person name="Gujja S."/>
            <person name="Hansen M."/>
            <person name="Howarth C."/>
            <person name="Imamovic A."/>
            <person name="Ireland A."/>
            <person name="Larimer J."/>
            <person name="McCowan C."/>
            <person name="Murphy C."/>
            <person name="Pearson M."/>
            <person name="Poon T.W."/>
            <person name="Priest M."/>
            <person name="Roberts A."/>
            <person name="Saif S."/>
            <person name="Shea T."/>
            <person name="Sykes S."/>
            <person name="Wortman J."/>
            <person name="Nusbaum C."/>
            <person name="Birren B."/>
        </authorList>
    </citation>
    <scope>NUCLEOTIDE SEQUENCE [LARGE SCALE GENOMIC DNA]</scope>
    <source>
        <strain evidence="1 2">INRA-310</strain>
    </source>
</reference>